<sequence>MPNTSRTKRVMIMNQTVPQQPGPKERAKAGFGIVDEMLKAYNGGETYVKRFLTFVGIGGVITGTALGYRPHVSPQAPQAEPIIIQMTPPTSLPATSPAKPESSPAKPAEPSTTQPVAEIQPEPSQKTPPSQPNVRPAPLPKPVIATQPVPSHVTVQKPSIVITPPILKRPAPSLPFEVDQSDQDDRFEIDD</sequence>
<evidence type="ECO:0000313" key="3">
    <source>
        <dbReference type="Proteomes" id="UP000000268"/>
    </source>
</evidence>
<feature type="compositionally biased region" description="Acidic residues" evidence="1">
    <location>
        <begin position="179"/>
        <end position="191"/>
    </location>
</feature>
<proteinExistence type="predicted"/>
<protein>
    <submittedName>
        <fullName evidence="2">Uncharacterized protein</fullName>
    </submittedName>
</protein>
<evidence type="ECO:0000313" key="2">
    <source>
        <dbReference type="EMBL" id="ABW31736.1"/>
    </source>
</evidence>
<name>A8ZLW7_ACAM1</name>
<dbReference type="HOGENOM" id="CLU_1485964_0_0_3"/>
<keyword evidence="2" id="KW-0614">Plasmid</keyword>
<dbReference type="EMBL" id="CP000839">
    <property type="protein sequence ID" value="ABW31736.1"/>
    <property type="molecule type" value="Genomic_DNA"/>
</dbReference>
<reference evidence="2 3" key="1">
    <citation type="journal article" date="2008" name="Proc. Natl. Acad. Sci. U.S.A.">
        <title>Niche adaptation and genome expansion in the chlorophyll d-producing cyanobacterium Acaryochloris marina.</title>
        <authorList>
            <person name="Swingley W.D."/>
            <person name="Chen M."/>
            <person name="Cheung P.C."/>
            <person name="Conrad A.L."/>
            <person name="Dejesa L.C."/>
            <person name="Hao J."/>
            <person name="Honchak B.M."/>
            <person name="Karbach L.E."/>
            <person name="Kurdoglu A."/>
            <person name="Lahiri S."/>
            <person name="Mastrian S.D."/>
            <person name="Miyashita H."/>
            <person name="Page L."/>
            <person name="Ramakrishna P."/>
            <person name="Satoh S."/>
            <person name="Sattley W.M."/>
            <person name="Shimada Y."/>
            <person name="Taylor H.L."/>
            <person name="Tomo T."/>
            <person name="Tsuchiya T."/>
            <person name="Wang Z.T."/>
            <person name="Raymond J."/>
            <person name="Mimuro M."/>
            <person name="Blankenship R.E."/>
            <person name="Touchman J.W."/>
        </authorList>
    </citation>
    <scope>NUCLEOTIDE SEQUENCE [LARGE SCALE GENOMIC DNA]</scope>
    <source>
        <strain evidence="3">MBIC 11017</strain>
        <plasmid evidence="3">Plasmid pREB2</plasmid>
    </source>
</reference>
<dbReference type="eggNOG" id="COG5373">
    <property type="taxonomic scope" value="Bacteria"/>
</dbReference>
<evidence type="ECO:0000256" key="1">
    <source>
        <dbReference type="SAM" id="MobiDB-lite"/>
    </source>
</evidence>
<organism evidence="2 3">
    <name type="scientific">Acaryochloris marina (strain MBIC 11017)</name>
    <dbReference type="NCBI Taxonomy" id="329726"/>
    <lineage>
        <taxon>Bacteria</taxon>
        <taxon>Bacillati</taxon>
        <taxon>Cyanobacteriota</taxon>
        <taxon>Cyanophyceae</taxon>
        <taxon>Acaryochloridales</taxon>
        <taxon>Acaryochloridaceae</taxon>
        <taxon>Acaryochloris</taxon>
    </lineage>
</organism>
<geneLocation type="plasmid" evidence="2 3">
    <name>pREB2</name>
</geneLocation>
<dbReference type="AlphaFoldDB" id="A8ZLW7"/>
<feature type="compositionally biased region" description="Low complexity" evidence="1">
    <location>
        <begin position="87"/>
        <end position="112"/>
    </location>
</feature>
<gene>
    <name evidence="2" type="ordered locus">AM1_B0010</name>
</gene>
<feature type="compositionally biased region" description="Pro residues" evidence="1">
    <location>
        <begin position="129"/>
        <end position="141"/>
    </location>
</feature>
<dbReference type="STRING" id="329726.AM1_6079"/>
<keyword evidence="3" id="KW-1185">Reference proteome</keyword>
<dbReference type="Proteomes" id="UP000000268">
    <property type="component" value="Plasmid pREB2"/>
</dbReference>
<accession>A8ZLW7</accession>
<dbReference type="KEGG" id="amr:AM1_B0010"/>
<feature type="region of interest" description="Disordered" evidence="1">
    <location>
        <begin position="87"/>
        <end position="191"/>
    </location>
</feature>